<keyword evidence="1" id="KW-0547">Nucleotide-binding</keyword>
<evidence type="ECO:0000256" key="2">
    <source>
        <dbReference type="ARBA" id="ARBA00022840"/>
    </source>
</evidence>
<sequence>QRLEREIGACEAEIARLGERLKDGAFLSKAPAEVVDKERGKLQACKDKLVRLRQELAQFG</sequence>
<dbReference type="GO" id="GO:0004832">
    <property type="term" value="F:valine-tRNA ligase activity"/>
    <property type="evidence" value="ECO:0007669"/>
    <property type="project" value="InterPro"/>
</dbReference>
<accession>X1LCT3</accession>
<comment type="caution">
    <text evidence="4">The sequence shown here is derived from an EMBL/GenBank/DDBJ whole genome shotgun (WGS) entry which is preliminary data.</text>
</comment>
<dbReference type="InterPro" id="IPR037118">
    <property type="entry name" value="Val-tRNA_synth_C_sf"/>
</dbReference>
<dbReference type="Gene3D" id="1.10.287.380">
    <property type="entry name" value="Valyl-tRNA synthetase, C-terminal domain"/>
    <property type="match status" value="1"/>
</dbReference>
<dbReference type="GO" id="GO:0005524">
    <property type="term" value="F:ATP binding"/>
    <property type="evidence" value="ECO:0007669"/>
    <property type="project" value="UniProtKB-KW"/>
</dbReference>
<dbReference type="GO" id="GO:0006438">
    <property type="term" value="P:valyl-tRNA aminoacylation"/>
    <property type="evidence" value="ECO:0007669"/>
    <property type="project" value="InterPro"/>
</dbReference>
<dbReference type="InterPro" id="IPR019499">
    <property type="entry name" value="Val-tRNA_synth_tRNA-bd"/>
</dbReference>
<dbReference type="InterPro" id="IPR010978">
    <property type="entry name" value="tRNA-bd_arm"/>
</dbReference>
<dbReference type="AlphaFoldDB" id="X1LCT3"/>
<gene>
    <name evidence="4" type="ORF">S06H3_16497</name>
</gene>
<feature type="non-terminal residue" evidence="4">
    <location>
        <position position="1"/>
    </location>
</feature>
<evidence type="ECO:0000313" key="4">
    <source>
        <dbReference type="EMBL" id="GAI16923.1"/>
    </source>
</evidence>
<evidence type="ECO:0000256" key="1">
    <source>
        <dbReference type="ARBA" id="ARBA00022741"/>
    </source>
</evidence>
<feature type="domain" description="Valyl-tRNA synthetase tRNA-binding arm" evidence="3">
    <location>
        <begin position="1"/>
        <end position="59"/>
    </location>
</feature>
<reference evidence="4" key="1">
    <citation type="journal article" date="2014" name="Front. Microbiol.">
        <title>High frequency of phylogenetically diverse reductive dehalogenase-homologous genes in deep subseafloor sedimentary metagenomes.</title>
        <authorList>
            <person name="Kawai M."/>
            <person name="Futagami T."/>
            <person name="Toyoda A."/>
            <person name="Takaki Y."/>
            <person name="Nishi S."/>
            <person name="Hori S."/>
            <person name="Arai W."/>
            <person name="Tsubouchi T."/>
            <person name="Morono Y."/>
            <person name="Uchiyama I."/>
            <person name="Ito T."/>
            <person name="Fujiyama A."/>
            <person name="Inagaki F."/>
            <person name="Takami H."/>
        </authorList>
    </citation>
    <scope>NUCLEOTIDE SEQUENCE</scope>
    <source>
        <strain evidence="4">Expedition CK06-06</strain>
    </source>
</reference>
<name>X1LCT3_9ZZZZ</name>
<proteinExistence type="predicted"/>
<evidence type="ECO:0000259" key="3">
    <source>
        <dbReference type="Pfam" id="PF10458"/>
    </source>
</evidence>
<dbReference type="GO" id="GO:0005737">
    <property type="term" value="C:cytoplasm"/>
    <property type="evidence" value="ECO:0007669"/>
    <property type="project" value="InterPro"/>
</dbReference>
<keyword evidence="2" id="KW-0067">ATP-binding</keyword>
<dbReference type="Pfam" id="PF10458">
    <property type="entry name" value="Val_tRNA-synt_C"/>
    <property type="match status" value="1"/>
</dbReference>
<organism evidence="4">
    <name type="scientific">marine sediment metagenome</name>
    <dbReference type="NCBI Taxonomy" id="412755"/>
    <lineage>
        <taxon>unclassified sequences</taxon>
        <taxon>metagenomes</taxon>
        <taxon>ecological metagenomes</taxon>
    </lineage>
</organism>
<dbReference type="EMBL" id="BARV01008165">
    <property type="protein sequence ID" value="GAI16923.1"/>
    <property type="molecule type" value="Genomic_DNA"/>
</dbReference>
<dbReference type="SUPFAM" id="SSF46589">
    <property type="entry name" value="tRNA-binding arm"/>
    <property type="match status" value="1"/>
</dbReference>
<protein>
    <recommendedName>
        <fullName evidence="3">Valyl-tRNA synthetase tRNA-binding arm domain-containing protein</fullName>
    </recommendedName>
</protein>